<name>A0A0E9VKN4_ANGAN</name>
<accession>A0A0E9VKN4</accession>
<organism evidence="1">
    <name type="scientific">Anguilla anguilla</name>
    <name type="common">European freshwater eel</name>
    <name type="synonym">Muraena anguilla</name>
    <dbReference type="NCBI Taxonomy" id="7936"/>
    <lineage>
        <taxon>Eukaryota</taxon>
        <taxon>Metazoa</taxon>
        <taxon>Chordata</taxon>
        <taxon>Craniata</taxon>
        <taxon>Vertebrata</taxon>
        <taxon>Euteleostomi</taxon>
        <taxon>Actinopterygii</taxon>
        <taxon>Neopterygii</taxon>
        <taxon>Teleostei</taxon>
        <taxon>Anguilliformes</taxon>
        <taxon>Anguillidae</taxon>
        <taxon>Anguilla</taxon>
    </lineage>
</organism>
<proteinExistence type="predicted"/>
<evidence type="ECO:0000313" key="1">
    <source>
        <dbReference type="EMBL" id="JAH78699.1"/>
    </source>
</evidence>
<dbReference type="AlphaFoldDB" id="A0A0E9VKN4"/>
<reference evidence="1" key="1">
    <citation type="submission" date="2014-11" db="EMBL/GenBank/DDBJ databases">
        <authorList>
            <person name="Amaro Gonzalez C."/>
        </authorList>
    </citation>
    <scope>NUCLEOTIDE SEQUENCE</scope>
</reference>
<dbReference type="EMBL" id="GBXM01029878">
    <property type="protein sequence ID" value="JAH78699.1"/>
    <property type="molecule type" value="Transcribed_RNA"/>
</dbReference>
<sequence length="37" mass="4299">MIGHRYLPWGLKQTNRQCSQRTLGLLILIELKTENSS</sequence>
<reference evidence="1" key="2">
    <citation type="journal article" date="2015" name="Fish Shellfish Immunol.">
        <title>Early steps in the European eel (Anguilla anguilla)-Vibrio vulnificus interaction in the gills: Role of the RtxA13 toxin.</title>
        <authorList>
            <person name="Callol A."/>
            <person name="Pajuelo D."/>
            <person name="Ebbesson L."/>
            <person name="Teles M."/>
            <person name="MacKenzie S."/>
            <person name="Amaro C."/>
        </authorList>
    </citation>
    <scope>NUCLEOTIDE SEQUENCE</scope>
</reference>
<protein>
    <submittedName>
        <fullName evidence="1">Uncharacterized protein</fullName>
    </submittedName>
</protein>